<reference evidence="1 2" key="1">
    <citation type="submission" date="2017-12" db="EMBL/GenBank/DDBJ databases">
        <title>High-resolution comparative analysis of great ape genomes.</title>
        <authorList>
            <person name="Pollen A."/>
            <person name="Hastie A."/>
            <person name="Hormozdiari F."/>
            <person name="Dougherty M."/>
            <person name="Liu R."/>
            <person name="Chaisson M."/>
            <person name="Hoppe E."/>
            <person name="Hill C."/>
            <person name="Pang A."/>
            <person name="Hillier L."/>
            <person name="Baker C."/>
            <person name="Armstrong J."/>
            <person name="Shendure J."/>
            <person name="Paten B."/>
            <person name="Wilson R."/>
            <person name="Chao H."/>
            <person name="Schneider V."/>
            <person name="Ventura M."/>
            <person name="Kronenberg Z."/>
            <person name="Murali S."/>
            <person name="Gordon D."/>
            <person name="Cantsilieris S."/>
            <person name="Munson K."/>
            <person name="Nelson B."/>
            <person name="Raja A."/>
            <person name="Underwood J."/>
            <person name="Diekhans M."/>
            <person name="Fiddes I."/>
            <person name="Haussler D."/>
            <person name="Eichler E."/>
        </authorList>
    </citation>
    <scope>NUCLEOTIDE SEQUENCE [LARGE SCALE GENOMIC DNA]</scope>
    <source>
        <strain evidence="1">Yerkes chimp pedigree #C0471</strain>
    </source>
</reference>
<sequence>MASDSIFESFPSYPQCFMRGGGPRGCSRWHSGHCDGRQ</sequence>
<name>A0A2J8M7J5_PANTR</name>
<accession>A0A2J8M7J5</accession>
<organism evidence="1 2">
    <name type="scientific">Pan troglodytes</name>
    <name type="common">Chimpanzee</name>
    <dbReference type="NCBI Taxonomy" id="9598"/>
    <lineage>
        <taxon>Eukaryota</taxon>
        <taxon>Metazoa</taxon>
        <taxon>Chordata</taxon>
        <taxon>Craniata</taxon>
        <taxon>Vertebrata</taxon>
        <taxon>Euteleostomi</taxon>
        <taxon>Mammalia</taxon>
        <taxon>Eutheria</taxon>
        <taxon>Euarchontoglires</taxon>
        <taxon>Primates</taxon>
        <taxon>Haplorrhini</taxon>
        <taxon>Catarrhini</taxon>
        <taxon>Hominidae</taxon>
        <taxon>Pan</taxon>
    </lineage>
</organism>
<dbReference type="EMBL" id="NBAG03000265">
    <property type="protein sequence ID" value="PNI55492.1"/>
    <property type="molecule type" value="Genomic_DNA"/>
</dbReference>
<dbReference type="AlphaFoldDB" id="A0A2J8M7J5"/>
<evidence type="ECO:0000313" key="2">
    <source>
        <dbReference type="Proteomes" id="UP000236370"/>
    </source>
</evidence>
<comment type="caution">
    <text evidence="1">The sequence shown here is derived from an EMBL/GenBank/DDBJ whole genome shotgun (WGS) entry which is preliminary data.</text>
</comment>
<gene>
    <name evidence="1" type="ORF">CK820_G0022723</name>
</gene>
<dbReference type="Proteomes" id="UP000236370">
    <property type="component" value="Unassembled WGS sequence"/>
</dbReference>
<evidence type="ECO:0000313" key="1">
    <source>
        <dbReference type="EMBL" id="PNI55492.1"/>
    </source>
</evidence>
<protein>
    <submittedName>
        <fullName evidence="1">RUNX1 isoform 4</fullName>
    </submittedName>
</protein>
<proteinExistence type="predicted"/>